<dbReference type="CDD" id="cd17537">
    <property type="entry name" value="REC_FixJ"/>
    <property type="match status" value="1"/>
</dbReference>
<evidence type="ECO:0000256" key="6">
    <source>
        <dbReference type="PROSITE-ProRule" id="PRU00169"/>
    </source>
</evidence>
<feature type="domain" description="HTH luxR-type" evidence="7">
    <location>
        <begin position="134"/>
        <end position="199"/>
    </location>
</feature>
<dbReference type="PRINTS" id="PR00038">
    <property type="entry name" value="HTHLUXR"/>
</dbReference>
<dbReference type="PROSITE" id="PS50043">
    <property type="entry name" value="HTH_LUXR_2"/>
    <property type="match status" value="1"/>
</dbReference>
<evidence type="ECO:0000259" key="8">
    <source>
        <dbReference type="PROSITE" id="PS50110"/>
    </source>
</evidence>
<dbReference type="Gene3D" id="3.40.50.2300">
    <property type="match status" value="1"/>
</dbReference>
<keyword evidence="4" id="KW-0238">DNA-binding</keyword>
<dbReference type="GO" id="GO:0000160">
    <property type="term" value="P:phosphorelay signal transduction system"/>
    <property type="evidence" value="ECO:0007669"/>
    <property type="project" value="UniProtKB-KW"/>
</dbReference>
<evidence type="ECO:0000256" key="4">
    <source>
        <dbReference type="ARBA" id="ARBA00023125"/>
    </source>
</evidence>
<dbReference type="FunFam" id="3.40.50.2300:FF:000018">
    <property type="entry name" value="DNA-binding transcriptional regulator NtrC"/>
    <property type="match status" value="1"/>
</dbReference>
<accession>A0A3A5L2I5</accession>
<evidence type="ECO:0000259" key="7">
    <source>
        <dbReference type="PROSITE" id="PS50043"/>
    </source>
</evidence>
<organism evidence="9 10">
    <name type="scientific">Legionella taurinensis</name>
    <dbReference type="NCBI Taxonomy" id="70611"/>
    <lineage>
        <taxon>Bacteria</taxon>
        <taxon>Pseudomonadati</taxon>
        <taxon>Pseudomonadota</taxon>
        <taxon>Gammaproteobacteria</taxon>
        <taxon>Legionellales</taxon>
        <taxon>Legionellaceae</taxon>
        <taxon>Legionella</taxon>
    </lineage>
</organism>
<evidence type="ECO:0000313" key="10">
    <source>
        <dbReference type="Proteomes" id="UP000270757"/>
    </source>
</evidence>
<dbReference type="GO" id="GO:0006355">
    <property type="term" value="P:regulation of DNA-templated transcription"/>
    <property type="evidence" value="ECO:0007669"/>
    <property type="project" value="InterPro"/>
</dbReference>
<dbReference type="PANTHER" id="PTHR44688:SF16">
    <property type="entry name" value="DNA-BINDING TRANSCRIPTIONAL ACTIVATOR DEVR_DOSR"/>
    <property type="match status" value="1"/>
</dbReference>
<dbReference type="PANTHER" id="PTHR44688">
    <property type="entry name" value="DNA-BINDING TRANSCRIPTIONAL ACTIVATOR DEVR_DOSR"/>
    <property type="match status" value="1"/>
</dbReference>
<dbReference type="RefSeq" id="WP_115301083.1">
    <property type="nucleotide sequence ID" value="NZ_CAAAIR010000012.1"/>
</dbReference>
<proteinExistence type="predicted"/>
<dbReference type="InterPro" id="IPR011006">
    <property type="entry name" value="CheY-like_superfamily"/>
</dbReference>
<protein>
    <submittedName>
        <fullName evidence="9">Response regulator</fullName>
    </submittedName>
</protein>
<dbReference type="Proteomes" id="UP000270757">
    <property type="component" value="Unassembled WGS sequence"/>
</dbReference>
<dbReference type="Gene3D" id="1.10.10.10">
    <property type="entry name" value="Winged helix-like DNA-binding domain superfamily/Winged helix DNA-binding domain"/>
    <property type="match status" value="1"/>
</dbReference>
<feature type="modified residue" description="4-aspartylphosphate" evidence="6">
    <location>
        <position position="56"/>
    </location>
</feature>
<dbReference type="Pfam" id="PF00196">
    <property type="entry name" value="GerE"/>
    <property type="match status" value="1"/>
</dbReference>
<dbReference type="SMART" id="SM00421">
    <property type="entry name" value="HTH_LUXR"/>
    <property type="match status" value="1"/>
</dbReference>
<evidence type="ECO:0000313" key="9">
    <source>
        <dbReference type="EMBL" id="RJT45305.1"/>
    </source>
</evidence>
<dbReference type="InterPro" id="IPR036388">
    <property type="entry name" value="WH-like_DNA-bd_sf"/>
</dbReference>
<dbReference type="AlphaFoldDB" id="A0A3A5L2I5"/>
<name>A0A3A5L2I5_9GAMM</name>
<keyword evidence="1 6" id="KW-0597">Phosphoprotein</keyword>
<keyword evidence="5" id="KW-0804">Transcription</keyword>
<feature type="domain" description="Response regulatory" evidence="8">
    <location>
        <begin position="7"/>
        <end position="121"/>
    </location>
</feature>
<dbReference type="GeneID" id="48948336"/>
<dbReference type="GO" id="GO:0003677">
    <property type="term" value="F:DNA binding"/>
    <property type="evidence" value="ECO:0007669"/>
    <property type="project" value="UniProtKB-KW"/>
</dbReference>
<evidence type="ECO:0000256" key="5">
    <source>
        <dbReference type="ARBA" id="ARBA00023163"/>
    </source>
</evidence>
<dbReference type="EMBL" id="QZWB01000012">
    <property type="protein sequence ID" value="RJT45305.1"/>
    <property type="molecule type" value="Genomic_DNA"/>
</dbReference>
<dbReference type="InterPro" id="IPR000792">
    <property type="entry name" value="Tscrpt_reg_LuxR_C"/>
</dbReference>
<dbReference type="Pfam" id="PF00072">
    <property type="entry name" value="Response_reg"/>
    <property type="match status" value="1"/>
</dbReference>
<dbReference type="CDD" id="cd06170">
    <property type="entry name" value="LuxR_C_like"/>
    <property type="match status" value="1"/>
</dbReference>
<evidence type="ECO:0000256" key="2">
    <source>
        <dbReference type="ARBA" id="ARBA00023012"/>
    </source>
</evidence>
<evidence type="ECO:0000256" key="1">
    <source>
        <dbReference type="ARBA" id="ARBA00022553"/>
    </source>
</evidence>
<dbReference type="InterPro" id="IPR001789">
    <property type="entry name" value="Sig_transdc_resp-reg_receiver"/>
</dbReference>
<keyword evidence="3" id="KW-0805">Transcription regulation</keyword>
<sequence>MLDTTQTVFIIDDEPEVSEALQWLFESVGLQVKAYRNAYEFLEQYHANMRGCLISDVRMPGMSGLELIEKLKEQNNLLPVIIITGYGDVPMAIRAMKAGAIDFILKPVNDQNLLEIVQQRLNQSTIQNTWVKEISDRIQTLTEREIQVIKLIVEGKLNKEICYELSISRSTVEAHRASIMKKMKAKNLAQLIKMYVRFQMNEEFRMP</sequence>
<keyword evidence="2" id="KW-0902">Two-component regulatory system</keyword>
<comment type="caution">
    <text evidence="9">The sequence shown here is derived from an EMBL/GenBank/DDBJ whole genome shotgun (WGS) entry which is preliminary data.</text>
</comment>
<reference evidence="9 10" key="1">
    <citation type="submission" date="2018-09" db="EMBL/GenBank/DDBJ databases">
        <title>Draft genome sequences of Legionella taurinensis isolated from water samples.</title>
        <authorList>
            <person name="Chakeri A."/>
            <person name="Allerberger F."/>
            <person name="Kundi M."/>
            <person name="Ruppitsch W."/>
            <person name="Schmid D."/>
        </authorList>
    </citation>
    <scope>NUCLEOTIDE SEQUENCE [LARGE SCALE GENOMIC DNA]</scope>
    <source>
        <strain evidence="9 10">4570-18-6</strain>
    </source>
</reference>
<evidence type="ECO:0000256" key="3">
    <source>
        <dbReference type="ARBA" id="ARBA00023015"/>
    </source>
</evidence>
<dbReference type="PROSITE" id="PS50110">
    <property type="entry name" value="RESPONSE_REGULATORY"/>
    <property type="match status" value="1"/>
</dbReference>
<dbReference type="SMART" id="SM00448">
    <property type="entry name" value="REC"/>
    <property type="match status" value="1"/>
</dbReference>
<dbReference type="SUPFAM" id="SSF52172">
    <property type="entry name" value="CheY-like"/>
    <property type="match status" value="1"/>
</dbReference>
<gene>
    <name evidence="9" type="ORF">D6J04_11350</name>
</gene>